<accession>A0A5J6HN22</accession>
<evidence type="ECO:0000313" key="2">
    <source>
        <dbReference type="EMBL" id="QEV20868.1"/>
    </source>
</evidence>
<dbReference type="Gene3D" id="1.10.10.10">
    <property type="entry name" value="Winged helix-like DNA-binding domain superfamily/Winged helix DNA-binding domain"/>
    <property type="match status" value="1"/>
</dbReference>
<gene>
    <name evidence="2" type="ORF">CP975_27950</name>
</gene>
<organism evidence="2 3">
    <name type="scientific">Streptomyces alboniger</name>
    <dbReference type="NCBI Taxonomy" id="132473"/>
    <lineage>
        <taxon>Bacteria</taxon>
        <taxon>Bacillati</taxon>
        <taxon>Actinomycetota</taxon>
        <taxon>Actinomycetes</taxon>
        <taxon>Kitasatosporales</taxon>
        <taxon>Streptomycetaceae</taxon>
        <taxon>Streptomyces</taxon>
        <taxon>Streptomyces aurantiacus group</taxon>
    </lineage>
</organism>
<keyword evidence="3" id="KW-1185">Reference proteome</keyword>
<dbReference type="AlphaFoldDB" id="A0A5J6HN22"/>
<dbReference type="EMBL" id="CP023695">
    <property type="protein sequence ID" value="QEV20868.1"/>
    <property type="molecule type" value="Genomic_DNA"/>
</dbReference>
<name>A0A5J6HN22_STRAD</name>
<sequence length="312" mass="32969">MGRGRRRQERRVEAGHPPRTLVSSRTATMTLASDHGWHRQLSAKNRKHGHVHTSPRALPVRAPRLFPVKGARPSAVELAALHVDRPDPASSLARACRAALSRRCSVGLTLAADAALAQRVSLAAVGPLAGRGETLQINLGEGPCVQSLSRLAPVLAPDLDDTDVTGAWPVFAAQARADGIRAVFAIPVVGARPAVPQPGLVLSLYRDRPGDLPEADLRTARTHVLAAELLLLAAPVPGEDSAADAWLLPTDAVVHQATGMISYRHALTTGQALALLRSHAHIRGTDLTDLAHAIVHRGLRLPDPPPPDPAGP</sequence>
<dbReference type="SUPFAM" id="SSF55781">
    <property type="entry name" value="GAF domain-like"/>
    <property type="match status" value="1"/>
</dbReference>
<evidence type="ECO:0000313" key="3">
    <source>
        <dbReference type="Proteomes" id="UP000326553"/>
    </source>
</evidence>
<dbReference type="GO" id="GO:0003723">
    <property type="term" value="F:RNA binding"/>
    <property type="evidence" value="ECO:0007669"/>
    <property type="project" value="InterPro"/>
</dbReference>
<proteinExistence type="predicted"/>
<evidence type="ECO:0000259" key="1">
    <source>
        <dbReference type="PROSITE" id="PS50921"/>
    </source>
</evidence>
<dbReference type="OrthoDB" id="7466251at2"/>
<reference evidence="2 3" key="1">
    <citation type="submission" date="2017-09" db="EMBL/GenBank/DDBJ databases">
        <authorList>
            <person name="Lee N."/>
            <person name="Cho B.-K."/>
        </authorList>
    </citation>
    <scope>NUCLEOTIDE SEQUENCE [LARGE SCALE GENOMIC DNA]</scope>
    <source>
        <strain evidence="2 3">ATCC 12461</strain>
    </source>
</reference>
<dbReference type="PROSITE" id="PS50921">
    <property type="entry name" value="ANTAR"/>
    <property type="match status" value="1"/>
</dbReference>
<dbReference type="InterPro" id="IPR005561">
    <property type="entry name" value="ANTAR"/>
</dbReference>
<dbReference type="InterPro" id="IPR036388">
    <property type="entry name" value="WH-like_DNA-bd_sf"/>
</dbReference>
<dbReference type="Pfam" id="PF03861">
    <property type="entry name" value="ANTAR"/>
    <property type="match status" value="1"/>
</dbReference>
<protein>
    <submittedName>
        <fullName evidence="2">ANTAR domain-containing protein</fullName>
    </submittedName>
</protein>
<feature type="domain" description="ANTAR" evidence="1">
    <location>
        <begin position="234"/>
        <end position="295"/>
    </location>
</feature>
<dbReference type="Proteomes" id="UP000326553">
    <property type="component" value="Chromosome"/>
</dbReference>
<dbReference type="KEGG" id="salw:CP975_27950"/>